<dbReference type="Proteomes" id="UP001150055">
    <property type="component" value="Unassembled WGS sequence"/>
</dbReference>
<gene>
    <name evidence="1" type="ORF">M0O54_09395</name>
</gene>
<reference evidence="1" key="1">
    <citation type="submission" date="2022-12" db="EMBL/GenBank/DDBJ databases">
        <title>Acinetobacter lactucae: Emerging opportunistic pathogenic species of genus Acinetobacter isolated from immunocompromised patients in clinical settings of India.</title>
        <authorList>
            <person name="Amar A.K."/>
            <person name="Sawant A.R."/>
            <person name="Meera M."/>
            <person name="Tomar A."/>
            <person name="Sistla S."/>
            <person name="Prashanth K."/>
        </authorList>
    </citation>
    <scope>NUCLEOTIDE SEQUENCE</scope>
    <source>
        <strain evidence="1">PKAL1828C</strain>
    </source>
</reference>
<accession>A0AB35K3E3</accession>
<name>A0AB35K3E3_9GAMM</name>
<dbReference type="NCBIfam" id="TIGR01560">
    <property type="entry name" value="put_DNA_pack"/>
    <property type="match status" value="1"/>
</dbReference>
<dbReference type="AlphaFoldDB" id="A0AB35K3E3"/>
<proteinExistence type="predicted"/>
<sequence length="95" mass="10840">MPLTVNDVIRHLKYDEVSADLDDLQSLLDAAEQAVKDHVLSKYDAENKAQQRAILLLCGYYDKYRNLEGEMPTNGFFLPQPVLVLLNPYYKPLAV</sequence>
<dbReference type="EMBL" id="JALNTG010000031">
    <property type="protein sequence ID" value="MDD9320330.1"/>
    <property type="molecule type" value="Genomic_DNA"/>
</dbReference>
<protein>
    <submittedName>
        <fullName evidence="1">Head-tail connector protein</fullName>
    </submittedName>
</protein>
<dbReference type="RefSeq" id="WP_274579095.1">
    <property type="nucleotide sequence ID" value="NZ_JALNTG010000031.1"/>
</dbReference>
<evidence type="ECO:0000313" key="2">
    <source>
        <dbReference type="Proteomes" id="UP001150055"/>
    </source>
</evidence>
<organism evidence="1 2">
    <name type="scientific">Acinetobacter lactucae</name>
    <dbReference type="NCBI Taxonomy" id="1785128"/>
    <lineage>
        <taxon>Bacteria</taxon>
        <taxon>Pseudomonadati</taxon>
        <taxon>Pseudomonadota</taxon>
        <taxon>Gammaproteobacteria</taxon>
        <taxon>Moraxellales</taxon>
        <taxon>Moraxellaceae</taxon>
        <taxon>Acinetobacter</taxon>
        <taxon>Acinetobacter calcoaceticus/baumannii complex</taxon>
    </lineage>
</organism>
<evidence type="ECO:0000313" key="1">
    <source>
        <dbReference type="EMBL" id="MDD9320330.1"/>
    </source>
</evidence>
<dbReference type="InterPro" id="IPR006450">
    <property type="entry name" value="Phage_HK97_gp6-like"/>
</dbReference>
<dbReference type="Gene3D" id="1.10.3230.30">
    <property type="entry name" value="Phage gp6-like head-tail connector protein"/>
    <property type="match status" value="1"/>
</dbReference>
<comment type="caution">
    <text evidence="1">The sequence shown here is derived from an EMBL/GenBank/DDBJ whole genome shotgun (WGS) entry which is preliminary data.</text>
</comment>